<dbReference type="PANTHER" id="PTHR36039">
    <property type="match status" value="1"/>
</dbReference>
<evidence type="ECO:0000313" key="1">
    <source>
        <dbReference type="EMBL" id="RRD31232.1"/>
    </source>
</evidence>
<dbReference type="RefSeq" id="WP_124777186.1">
    <property type="nucleotide sequence ID" value="NZ_RQZA01000005.1"/>
</dbReference>
<keyword evidence="1" id="KW-0436">Ligase</keyword>
<organism evidence="1 2">
    <name type="scientific">Streptococcus minor</name>
    <dbReference type="NCBI Taxonomy" id="229549"/>
    <lineage>
        <taxon>Bacteria</taxon>
        <taxon>Bacillati</taxon>
        <taxon>Bacillota</taxon>
        <taxon>Bacilli</taxon>
        <taxon>Lactobacillales</taxon>
        <taxon>Streptococcaceae</taxon>
        <taxon>Streptococcus</taxon>
    </lineage>
</organism>
<dbReference type="EMBL" id="RQZA01000005">
    <property type="protein sequence ID" value="RRD31232.1"/>
    <property type="molecule type" value="Genomic_DNA"/>
</dbReference>
<dbReference type="AlphaFoldDB" id="A0A3P1VAH4"/>
<dbReference type="PANTHER" id="PTHR36039:SF2">
    <property type="entry name" value="RNA LIGASE_CYCLIC NUCLEOTIDE PHOSPHODIESTERASE FAMILY PROTEIN"/>
    <property type="match status" value="1"/>
</dbReference>
<dbReference type="STRING" id="1123309.GCA_000377005_00416"/>
<dbReference type="GO" id="GO:0016874">
    <property type="term" value="F:ligase activity"/>
    <property type="evidence" value="ECO:0007669"/>
    <property type="project" value="UniProtKB-KW"/>
</dbReference>
<protein>
    <submittedName>
        <fullName evidence="1">2'-5' RNA ligase family protein</fullName>
    </submittedName>
</protein>
<dbReference type="Pfam" id="PF13563">
    <property type="entry name" value="2_5_RNA_ligase2"/>
    <property type="match status" value="1"/>
</dbReference>
<reference evidence="1 2" key="1">
    <citation type="submission" date="2018-11" db="EMBL/GenBank/DDBJ databases">
        <title>Genomes From Bacteria Associated with the Canine Oral Cavity: a Test Case for Automated Genome-Based Taxonomic Assignment.</title>
        <authorList>
            <person name="Coil D.A."/>
            <person name="Jospin G."/>
            <person name="Darling A.E."/>
            <person name="Wallis C."/>
            <person name="Davis I.J."/>
            <person name="Harris S."/>
            <person name="Eisen J.A."/>
            <person name="Holcombe L.J."/>
            <person name="O'Flynn C."/>
        </authorList>
    </citation>
    <scope>NUCLEOTIDE SEQUENCE [LARGE SCALE GENOMIC DNA]</scope>
    <source>
        <strain evidence="1 2">OH4621_COT-116</strain>
    </source>
</reference>
<evidence type="ECO:0000313" key="2">
    <source>
        <dbReference type="Proteomes" id="UP000281771"/>
    </source>
</evidence>
<accession>A0A3P1VAH4</accession>
<sequence length="177" mass="20434">MYAIIALLDKTSNDYIRTIWEELREKGFSHYAFEKENMEPHLTLASLGEVNMPVVQQILEQLVDEFFPLELPFSAIGSFLGQSIITLNPVKTPALVHLHSTLHQQLVEYLPVYSLYAPQYWVPHVTLANRVQESHFLQAYQYCLSRCEHFAGFIVGFKLIFIHDNQSISDIYSISVE</sequence>
<gene>
    <name evidence="1" type="ORF">EII38_07015</name>
</gene>
<proteinExistence type="predicted"/>
<dbReference type="Proteomes" id="UP000281771">
    <property type="component" value="Unassembled WGS sequence"/>
</dbReference>
<dbReference type="Gene3D" id="3.90.1140.10">
    <property type="entry name" value="Cyclic phosphodiesterase"/>
    <property type="match status" value="1"/>
</dbReference>
<dbReference type="InterPro" id="IPR009097">
    <property type="entry name" value="Cyclic_Pdiesterase"/>
</dbReference>
<dbReference type="SUPFAM" id="SSF55144">
    <property type="entry name" value="LigT-like"/>
    <property type="match status" value="1"/>
</dbReference>
<comment type="caution">
    <text evidence="1">The sequence shown here is derived from an EMBL/GenBank/DDBJ whole genome shotgun (WGS) entry which is preliminary data.</text>
</comment>
<keyword evidence="2" id="KW-1185">Reference proteome</keyword>
<name>A0A3P1VAH4_9STRE</name>